<dbReference type="InterPro" id="IPR014030">
    <property type="entry name" value="Ketoacyl_synth_N"/>
</dbReference>
<dbReference type="CDD" id="cd00834">
    <property type="entry name" value="KAS_I_II"/>
    <property type="match status" value="1"/>
</dbReference>
<evidence type="ECO:0000313" key="6">
    <source>
        <dbReference type="EMBL" id="OXA97862.1"/>
    </source>
</evidence>
<dbReference type="EMBL" id="JPRM01000036">
    <property type="protein sequence ID" value="KFF11202.1"/>
    <property type="molecule type" value="Genomic_DNA"/>
</dbReference>
<dbReference type="eggNOG" id="COG0304">
    <property type="taxonomic scope" value="Bacteria"/>
</dbReference>
<evidence type="ECO:0000313" key="7">
    <source>
        <dbReference type="Proteomes" id="UP000028712"/>
    </source>
</evidence>
<dbReference type="SUPFAM" id="SSF53901">
    <property type="entry name" value="Thiolase-like"/>
    <property type="match status" value="2"/>
</dbReference>
<dbReference type="NCBIfam" id="NF005490">
    <property type="entry name" value="PRK07103.1"/>
    <property type="match status" value="1"/>
</dbReference>
<keyword evidence="8" id="KW-1185">Reference proteome</keyword>
<evidence type="ECO:0000256" key="3">
    <source>
        <dbReference type="RuleBase" id="RU003694"/>
    </source>
</evidence>
<dbReference type="Pfam" id="PF00109">
    <property type="entry name" value="ketoacyl-synt"/>
    <property type="match status" value="1"/>
</dbReference>
<dbReference type="AlphaFoldDB" id="A0A086A3D8"/>
<comment type="caution">
    <text evidence="5">The sequence shown here is derived from an EMBL/GenBank/DDBJ whole genome shotgun (WGS) entry which is preliminary data.</text>
</comment>
<dbReference type="InterPro" id="IPR016039">
    <property type="entry name" value="Thiolase-like"/>
</dbReference>
<evidence type="ECO:0000259" key="4">
    <source>
        <dbReference type="PROSITE" id="PS52004"/>
    </source>
</evidence>
<dbReference type="GO" id="GO:0006633">
    <property type="term" value="P:fatty acid biosynthetic process"/>
    <property type="evidence" value="ECO:0007669"/>
    <property type="project" value="TreeGrafter"/>
</dbReference>
<sequence length="422" mass="46303">MSPDQIHKVCVTGMGVVTPVGIGIPAFTEALKNGKSNFAIKEYVIEDRTFKYIYGKVEDFDLKKHISDSEFEEHWKLKVKRLRDISLSTAYGTFCALEAWHHAKLPSTIDKSKIAIVVAGNNTQQQHCQDIRDTYKNKMQFMKPSYGFNFLDSDMIGVASELFEITGEGFTVGAASASGNMGIIQACRLIEAKDYDAVMVIAPMMDLSVYEYQGLSALGAMQPISPDAEEIPLYKPFDVGHTGFVYGQNAGAIILESKEHAQQRKAKVFGTISGYGVTLDANRNPNPSVDGEQKAIAKAMQKAGIVPEQIDYINAHGTGSKLGDYTEIEALINLELKNKPINSTKSLIGHGITAAGTVEAIASLIQMNENFVHENLNLKTPIDFPMDWIQSYRDVHSIQYTLSNSFGFGGINTAIILEASPI</sequence>
<dbReference type="PROSITE" id="PS52004">
    <property type="entry name" value="KS3_2"/>
    <property type="match status" value="1"/>
</dbReference>
<dbReference type="InterPro" id="IPR014031">
    <property type="entry name" value="Ketoacyl_synth_C"/>
</dbReference>
<reference evidence="5 7" key="1">
    <citation type="submission" date="2014-07" db="EMBL/GenBank/DDBJ databases">
        <title>Genome of Flavobacterium hydatis DSM 2063.</title>
        <authorList>
            <person name="Pipes S.E."/>
            <person name="Stropko S.J."/>
            <person name="Newman J.D."/>
        </authorList>
    </citation>
    <scope>NUCLEOTIDE SEQUENCE [LARGE SCALE GENOMIC DNA]</scope>
    <source>
        <strain evidence="5 7">DSM 2063</strain>
    </source>
</reference>
<evidence type="ECO:0000256" key="1">
    <source>
        <dbReference type="ARBA" id="ARBA00008467"/>
    </source>
</evidence>
<dbReference type="EMBL" id="MUGY01000002">
    <property type="protein sequence ID" value="OXA97862.1"/>
    <property type="molecule type" value="Genomic_DNA"/>
</dbReference>
<evidence type="ECO:0000313" key="8">
    <source>
        <dbReference type="Proteomes" id="UP000198424"/>
    </source>
</evidence>
<evidence type="ECO:0000256" key="2">
    <source>
        <dbReference type="ARBA" id="ARBA00022679"/>
    </source>
</evidence>
<comment type="similarity">
    <text evidence="1 3">Belongs to the thiolase-like superfamily. Beta-ketoacyl-ACP synthases family.</text>
</comment>
<dbReference type="GO" id="GO:0005829">
    <property type="term" value="C:cytosol"/>
    <property type="evidence" value="ECO:0007669"/>
    <property type="project" value="TreeGrafter"/>
</dbReference>
<evidence type="ECO:0000313" key="5">
    <source>
        <dbReference type="EMBL" id="KFF11202.1"/>
    </source>
</evidence>
<dbReference type="Pfam" id="PF02801">
    <property type="entry name" value="Ketoacyl-synt_C"/>
    <property type="match status" value="1"/>
</dbReference>
<dbReference type="Proteomes" id="UP000198424">
    <property type="component" value="Unassembled WGS sequence"/>
</dbReference>
<dbReference type="STRING" id="991.IW20_19880"/>
<dbReference type="OrthoDB" id="9808669at2"/>
<dbReference type="PANTHER" id="PTHR11712:SF336">
    <property type="entry name" value="3-OXOACYL-[ACYL-CARRIER-PROTEIN] SYNTHASE, MITOCHONDRIAL"/>
    <property type="match status" value="1"/>
</dbReference>
<dbReference type="SMART" id="SM00825">
    <property type="entry name" value="PKS_KS"/>
    <property type="match status" value="1"/>
</dbReference>
<name>A0A086A3D8_FLAHY</name>
<dbReference type="PANTHER" id="PTHR11712">
    <property type="entry name" value="POLYKETIDE SYNTHASE-RELATED"/>
    <property type="match status" value="1"/>
</dbReference>
<dbReference type="InterPro" id="IPR020841">
    <property type="entry name" value="PKS_Beta-ketoAc_synthase_dom"/>
</dbReference>
<dbReference type="Proteomes" id="UP000028712">
    <property type="component" value="Unassembled WGS sequence"/>
</dbReference>
<gene>
    <name evidence="6" type="ORF">B0A62_03120</name>
    <name evidence="5" type="ORF">IW20_19880</name>
</gene>
<keyword evidence="2 3" id="KW-0808">Transferase</keyword>
<organism evidence="5 7">
    <name type="scientific">Flavobacterium hydatis</name>
    <name type="common">Cytophaga aquatilis</name>
    <dbReference type="NCBI Taxonomy" id="991"/>
    <lineage>
        <taxon>Bacteria</taxon>
        <taxon>Pseudomonadati</taxon>
        <taxon>Bacteroidota</taxon>
        <taxon>Flavobacteriia</taxon>
        <taxon>Flavobacteriales</taxon>
        <taxon>Flavobacteriaceae</taxon>
        <taxon>Flavobacterium</taxon>
    </lineage>
</organism>
<dbReference type="Gene3D" id="3.40.47.10">
    <property type="match status" value="2"/>
</dbReference>
<dbReference type="GO" id="GO:0004315">
    <property type="term" value="F:3-oxoacyl-[acyl-carrier-protein] synthase activity"/>
    <property type="evidence" value="ECO:0007669"/>
    <property type="project" value="TreeGrafter"/>
</dbReference>
<dbReference type="RefSeq" id="WP_035626253.1">
    <property type="nucleotide sequence ID" value="NZ_JBEWQG010000046.1"/>
</dbReference>
<dbReference type="InterPro" id="IPR000794">
    <property type="entry name" value="Beta-ketoacyl_synthase"/>
</dbReference>
<proteinExistence type="inferred from homology"/>
<feature type="domain" description="Ketosynthase family 3 (KS3)" evidence="4">
    <location>
        <begin position="6"/>
        <end position="419"/>
    </location>
</feature>
<accession>A0A086A3D8</accession>
<reference evidence="6 8" key="2">
    <citation type="submission" date="2016-11" db="EMBL/GenBank/DDBJ databases">
        <title>Whole genomes of Flavobacteriaceae.</title>
        <authorList>
            <person name="Stine C."/>
            <person name="Li C."/>
            <person name="Tadesse D."/>
        </authorList>
    </citation>
    <scope>NUCLEOTIDE SEQUENCE [LARGE SCALE GENOMIC DNA]</scope>
    <source>
        <strain evidence="6 8">ATCC 29551</strain>
    </source>
</reference>
<protein>
    <recommendedName>
        <fullName evidence="4">Ketosynthase family 3 (KS3) domain-containing protein</fullName>
    </recommendedName>
</protein>